<protein>
    <submittedName>
        <fullName evidence="2">(Mediterranean fruit fly) hypothetical protein</fullName>
    </submittedName>
</protein>
<dbReference type="AlphaFoldDB" id="A0A811UR92"/>
<evidence type="ECO:0000313" key="2">
    <source>
        <dbReference type="EMBL" id="CAD7000425.1"/>
    </source>
</evidence>
<feature type="non-terminal residue" evidence="2">
    <location>
        <position position="110"/>
    </location>
</feature>
<evidence type="ECO:0000313" key="3">
    <source>
        <dbReference type="Proteomes" id="UP000606786"/>
    </source>
</evidence>
<dbReference type="Proteomes" id="UP000606786">
    <property type="component" value="Unassembled WGS sequence"/>
</dbReference>
<organism evidence="2 3">
    <name type="scientific">Ceratitis capitata</name>
    <name type="common">Mediterranean fruit fly</name>
    <name type="synonym">Tephritis capitata</name>
    <dbReference type="NCBI Taxonomy" id="7213"/>
    <lineage>
        <taxon>Eukaryota</taxon>
        <taxon>Metazoa</taxon>
        <taxon>Ecdysozoa</taxon>
        <taxon>Arthropoda</taxon>
        <taxon>Hexapoda</taxon>
        <taxon>Insecta</taxon>
        <taxon>Pterygota</taxon>
        <taxon>Neoptera</taxon>
        <taxon>Endopterygota</taxon>
        <taxon>Diptera</taxon>
        <taxon>Brachycera</taxon>
        <taxon>Muscomorpha</taxon>
        <taxon>Tephritoidea</taxon>
        <taxon>Tephritidae</taxon>
        <taxon>Ceratitis</taxon>
        <taxon>Ceratitis</taxon>
    </lineage>
</organism>
<sequence length="110" mass="11748">MKLLNTATNRTSNPYIPKRRQRTKFDNPNELFTSASWSGRGGSQPVGGSSSSSEAESALTCQIVAGGTGSVAALHRSDNESEERVRVSVGRETKNCDFTSCGCKNNYAAV</sequence>
<gene>
    <name evidence="2" type="ORF">CCAP1982_LOCUS8901</name>
</gene>
<comment type="caution">
    <text evidence="2">The sequence shown here is derived from an EMBL/GenBank/DDBJ whole genome shotgun (WGS) entry which is preliminary data.</text>
</comment>
<feature type="region of interest" description="Disordered" evidence="1">
    <location>
        <begin position="1"/>
        <end position="55"/>
    </location>
</feature>
<proteinExistence type="predicted"/>
<accession>A0A811UR92</accession>
<keyword evidence="3" id="KW-1185">Reference proteome</keyword>
<name>A0A811UR92_CERCA</name>
<evidence type="ECO:0000256" key="1">
    <source>
        <dbReference type="SAM" id="MobiDB-lite"/>
    </source>
</evidence>
<dbReference type="EMBL" id="CAJHJT010000012">
    <property type="protein sequence ID" value="CAD7000425.1"/>
    <property type="molecule type" value="Genomic_DNA"/>
</dbReference>
<reference evidence="2" key="1">
    <citation type="submission" date="2020-11" db="EMBL/GenBank/DDBJ databases">
        <authorList>
            <person name="Whitehead M."/>
        </authorList>
    </citation>
    <scope>NUCLEOTIDE SEQUENCE</scope>
    <source>
        <strain evidence="2">EGII</strain>
    </source>
</reference>
<feature type="compositionally biased region" description="Polar residues" evidence="1">
    <location>
        <begin position="1"/>
        <end position="14"/>
    </location>
</feature>